<evidence type="ECO:0000313" key="2">
    <source>
        <dbReference type="EMBL" id="CUA77718.1"/>
    </source>
</evidence>
<feature type="region of interest" description="Disordered" evidence="1">
    <location>
        <begin position="115"/>
        <end position="142"/>
    </location>
</feature>
<gene>
    <name evidence="2" type="ORF">RSOLAG22IIIB_12792</name>
</gene>
<reference evidence="2 3" key="1">
    <citation type="submission" date="2015-07" db="EMBL/GenBank/DDBJ databases">
        <authorList>
            <person name="Noorani M."/>
        </authorList>
    </citation>
    <scope>NUCLEOTIDE SEQUENCE [LARGE SCALE GENOMIC DNA]</scope>
    <source>
        <strain evidence="2">BBA 69670</strain>
    </source>
</reference>
<accession>A0A0K6GGG8</accession>
<dbReference type="Proteomes" id="UP000044841">
    <property type="component" value="Unassembled WGS sequence"/>
</dbReference>
<protein>
    <submittedName>
        <fullName evidence="2">Uncharacterized protein</fullName>
    </submittedName>
</protein>
<sequence>MPCKLIPVGQPLCPLHPIDQGYQEHLSLRYLTTRQQFCLLPRRGRTGRLRLLCWRASPARMKKTRFPTQAFHRDLEQSIDAQAKQNHREIKEEFGTLKQSIEELRILFITKAVSSNPNNDKPAAQPVSSSGKRTTNPRPTKEFSELIIKIATEYRSRVGHKETGNVVINARKASTGKD</sequence>
<name>A0A0K6GGG8_9AGAM</name>
<evidence type="ECO:0000313" key="3">
    <source>
        <dbReference type="Proteomes" id="UP000044841"/>
    </source>
</evidence>
<keyword evidence="3" id="KW-1185">Reference proteome</keyword>
<feature type="compositionally biased region" description="Polar residues" evidence="1">
    <location>
        <begin position="126"/>
        <end position="138"/>
    </location>
</feature>
<proteinExistence type="predicted"/>
<dbReference type="AlphaFoldDB" id="A0A0K6GGG8"/>
<evidence type="ECO:0000256" key="1">
    <source>
        <dbReference type="SAM" id="MobiDB-lite"/>
    </source>
</evidence>
<organism evidence="2 3">
    <name type="scientific">Rhizoctonia solani</name>
    <dbReference type="NCBI Taxonomy" id="456999"/>
    <lineage>
        <taxon>Eukaryota</taxon>
        <taxon>Fungi</taxon>
        <taxon>Dikarya</taxon>
        <taxon>Basidiomycota</taxon>
        <taxon>Agaricomycotina</taxon>
        <taxon>Agaricomycetes</taxon>
        <taxon>Cantharellales</taxon>
        <taxon>Ceratobasidiaceae</taxon>
        <taxon>Rhizoctonia</taxon>
    </lineage>
</organism>
<dbReference type="EMBL" id="CYGV01001864">
    <property type="protein sequence ID" value="CUA77718.1"/>
    <property type="molecule type" value="Genomic_DNA"/>
</dbReference>